<protein>
    <submittedName>
        <fullName evidence="1">Phage gp6-like head-tail connector protein</fullName>
    </submittedName>
</protein>
<dbReference type="CDD" id="cd08054">
    <property type="entry name" value="gp6"/>
    <property type="match status" value="1"/>
</dbReference>
<keyword evidence="2" id="KW-1185">Reference proteome</keyword>
<proteinExistence type="predicted"/>
<reference evidence="2" key="1">
    <citation type="journal article" date="2018" name="MSphere">
        <title>Fusobacterium Genomics Using MinION and Illumina Sequencing Enables Genome Completion and Correction.</title>
        <authorList>
            <person name="Todd S.M."/>
            <person name="Settlage R.E."/>
            <person name="Lahmers K.K."/>
            <person name="Slade D.J."/>
        </authorList>
    </citation>
    <scope>NUCLEOTIDE SEQUENCE [LARGE SCALE GENOMIC DNA]</scope>
    <source>
        <strain evidence="2">ATCC 9817</strain>
    </source>
</reference>
<dbReference type="Proteomes" id="UP000240258">
    <property type="component" value="Chromosome"/>
</dbReference>
<dbReference type="InterPro" id="IPR021146">
    <property type="entry name" value="Phage_gp6-like_head-tail"/>
</dbReference>
<name>A0ABN5J933_FUSMR</name>
<dbReference type="InterPro" id="IPR006450">
    <property type="entry name" value="Phage_HK97_gp6-like"/>
</dbReference>
<sequence>MRVLTLENIKEYLRVDSDEDDTLINLFTEYAKEEIEDSTGVKFNEEGNSETYNMAMLIVIADRYENRASTDTEFKVNNILSSIYTRLKAGVIDE</sequence>
<dbReference type="Pfam" id="PF05135">
    <property type="entry name" value="Phage_connect_1"/>
    <property type="match status" value="1"/>
</dbReference>
<accession>A0ABN5J933</accession>
<dbReference type="NCBIfam" id="TIGR01560">
    <property type="entry name" value="put_DNA_pack"/>
    <property type="match status" value="1"/>
</dbReference>
<dbReference type="RefSeq" id="WP_005884236.1">
    <property type="nucleotide sequence ID" value="NZ_CP028102.1"/>
</dbReference>
<dbReference type="GeneID" id="62763170"/>
<organism evidence="1 2">
    <name type="scientific">Fusobacterium mortiferum ATCC 9817</name>
    <dbReference type="NCBI Taxonomy" id="469616"/>
    <lineage>
        <taxon>Bacteria</taxon>
        <taxon>Fusobacteriati</taxon>
        <taxon>Fusobacteriota</taxon>
        <taxon>Fusobacteriia</taxon>
        <taxon>Fusobacteriales</taxon>
        <taxon>Fusobacteriaceae</taxon>
        <taxon>Fusobacterium</taxon>
    </lineage>
</organism>
<evidence type="ECO:0000313" key="2">
    <source>
        <dbReference type="Proteomes" id="UP000240258"/>
    </source>
</evidence>
<dbReference type="EMBL" id="CP028102">
    <property type="protein sequence ID" value="AVQ18761.1"/>
    <property type="molecule type" value="Genomic_DNA"/>
</dbReference>
<dbReference type="Gene3D" id="1.10.3230.30">
    <property type="entry name" value="Phage gp6-like head-tail connector protein"/>
    <property type="match status" value="1"/>
</dbReference>
<gene>
    <name evidence="1" type="ORF">C4N19_06510</name>
</gene>
<evidence type="ECO:0000313" key="1">
    <source>
        <dbReference type="EMBL" id="AVQ18761.1"/>
    </source>
</evidence>